<keyword evidence="4" id="KW-0808">Transferase</keyword>
<dbReference type="KEGG" id="spoa:EQM13_03340"/>
<protein>
    <submittedName>
        <fullName evidence="9">PTS fructose transporter subunit IIB</fullName>
    </submittedName>
</protein>
<evidence type="ECO:0000256" key="1">
    <source>
        <dbReference type="ARBA" id="ARBA00022448"/>
    </source>
</evidence>
<dbReference type="GO" id="GO:0005886">
    <property type="term" value="C:plasma membrane"/>
    <property type="evidence" value="ECO:0007669"/>
    <property type="project" value="TreeGrafter"/>
</dbReference>
<dbReference type="AlphaFoldDB" id="A0A410Q9L8"/>
<evidence type="ECO:0000256" key="4">
    <source>
        <dbReference type="ARBA" id="ARBA00022679"/>
    </source>
</evidence>
<dbReference type="PANTHER" id="PTHR30505">
    <property type="entry name" value="FRUCTOSE-LIKE PERMEASE"/>
    <property type="match status" value="1"/>
</dbReference>
<evidence type="ECO:0000313" key="9">
    <source>
        <dbReference type="EMBL" id="QAT60677.1"/>
    </source>
</evidence>
<reference evidence="10" key="1">
    <citation type="submission" date="2019-01" db="EMBL/GenBank/DDBJ databases">
        <title>Draft genomes of a novel of Sporanaerobacter strains.</title>
        <authorList>
            <person name="Ma S."/>
        </authorList>
    </citation>
    <scope>NUCLEOTIDE SEQUENCE [LARGE SCALE GENOMIC DNA]</scope>
    <source>
        <strain evidence="10">NJN-17</strain>
    </source>
</reference>
<keyword evidence="7" id="KW-0732">Signal</keyword>
<dbReference type="GO" id="GO:0009401">
    <property type="term" value="P:phosphoenolpyruvate-dependent sugar phosphotransferase system"/>
    <property type="evidence" value="ECO:0007669"/>
    <property type="project" value="UniProtKB-KW"/>
</dbReference>
<keyword evidence="3" id="KW-0762">Sugar transport</keyword>
<dbReference type="PANTHER" id="PTHR30505:SF0">
    <property type="entry name" value="FRUCTOSE-LIKE PTS SYSTEM EIIBC COMPONENT-RELATED"/>
    <property type="match status" value="1"/>
</dbReference>
<evidence type="ECO:0000256" key="6">
    <source>
        <dbReference type="ARBA" id="ARBA00022777"/>
    </source>
</evidence>
<dbReference type="EMBL" id="CP035282">
    <property type="protein sequence ID" value="QAT60677.1"/>
    <property type="molecule type" value="Genomic_DNA"/>
</dbReference>
<evidence type="ECO:0000256" key="3">
    <source>
        <dbReference type="ARBA" id="ARBA00022597"/>
    </source>
</evidence>
<evidence type="ECO:0000313" key="10">
    <source>
        <dbReference type="Proteomes" id="UP000287969"/>
    </source>
</evidence>
<dbReference type="InterPro" id="IPR050864">
    <property type="entry name" value="Bacterial_PTS_Sugar_Transport"/>
</dbReference>
<keyword evidence="1" id="KW-0813">Transport</keyword>
<proteinExistence type="predicted"/>
<feature type="domain" description="PTS EIIB type-2" evidence="8">
    <location>
        <begin position="3"/>
        <end position="101"/>
    </location>
</feature>
<keyword evidence="2" id="KW-0597">Phosphoprotein</keyword>
<evidence type="ECO:0000256" key="7">
    <source>
        <dbReference type="SAM" id="SignalP"/>
    </source>
</evidence>
<keyword evidence="5" id="KW-0598">Phosphotransferase system</keyword>
<dbReference type="InterPro" id="IPR003501">
    <property type="entry name" value="PTS_EIIB_2/3"/>
</dbReference>
<keyword evidence="6" id="KW-0418">Kinase</keyword>
<dbReference type="Proteomes" id="UP000287969">
    <property type="component" value="Chromosome"/>
</dbReference>
<dbReference type="SUPFAM" id="SSF52794">
    <property type="entry name" value="PTS system IIB component-like"/>
    <property type="match status" value="1"/>
</dbReference>
<dbReference type="OrthoDB" id="9782569at2"/>
<dbReference type="InterPro" id="IPR003353">
    <property type="entry name" value="PTS_IIB_fruc"/>
</dbReference>
<dbReference type="Gene3D" id="3.40.50.2300">
    <property type="match status" value="1"/>
</dbReference>
<dbReference type="GO" id="GO:0016301">
    <property type="term" value="F:kinase activity"/>
    <property type="evidence" value="ECO:0007669"/>
    <property type="project" value="UniProtKB-KW"/>
</dbReference>
<evidence type="ECO:0000256" key="5">
    <source>
        <dbReference type="ARBA" id="ARBA00022683"/>
    </source>
</evidence>
<dbReference type="NCBIfam" id="TIGR00829">
    <property type="entry name" value="FRU"/>
    <property type="match status" value="1"/>
</dbReference>
<feature type="chain" id="PRO_5019156271" evidence="7">
    <location>
        <begin position="22"/>
        <end position="106"/>
    </location>
</feature>
<dbReference type="InterPro" id="IPR013011">
    <property type="entry name" value="PTS_EIIB_2"/>
</dbReference>
<dbReference type="GO" id="GO:0022877">
    <property type="term" value="F:protein-N(PI)-phosphohistidine-fructose phosphotransferase system transporter activity"/>
    <property type="evidence" value="ECO:0007669"/>
    <property type="project" value="InterPro"/>
</dbReference>
<dbReference type="InterPro" id="IPR036095">
    <property type="entry name" value="PTS_EIIB-like_sf"/>
</dbReference>
<organism evidence="9 10">
    <name type="scientific">Acidilutibacter cellobiosedens</name>
    <dbReference type="NCBI Taxonomy" id="2507161"/>
    <lineage>
        <taxon>Bacteria</taxon>
        <taxon>Bacillati</taxon>
        <taxon>Bacillota</taxon>
        <taxon>Tissierellia</taxon>
        <taxon>Tissierellales</taxon>
        <taxon>Acidilutibacteraceae</taxon>
        <taxon>Acidilutibacter</taxon>
    </lineage>
</organism>
<evidence type="ECO:0000256" key="2">
    <source>
        <dbReference type="ARBA" id="ARBA00022553"/>
    </source>
</evidence>
<accession>A0A410Q9L8</accession>
<sequence length="106" mass="11684">MAKKIIGLCACPMGLAHTFMAAEALEKAAKEKGYDVKIETQGADGIQNKLTADDIKKADIIIHSVGITPEGMDRFEGYEVYEVELQELIKNPKGILEEIEEDKGFK</sequence>
<gene>
    <name evidence="9" type="ORF">EQM13_03340</name>
</gene>
<dbReference type="CDD" id="cd05569">
    <property type="entry name" value="PTS_IIB_fructose"/>
    <property type="match status" value="1"/>
</dbReference>
<name>A0A410Q9L8_9FIRM</name>
<dbReference type="RefSeq" id="WP_071140397.1">
    <property type="nucleotide sequence ID" value="NZ_CP035282.1"/>
</dbReference>
<keyword evidence="10" id="KW-1185">Reference proteome</keyword>
<dbReference type="GO" id="GO:0090563">
    <property type="term" value="F:protein-phosphocysteine-sugar phosphotransferase activity"/>
    <property type="evidence" value="ECO:0007669"/>
    <property type="project" value="TreeGrafter"/>
</dbReference>
<dbReference type="PROSITE" id="PS51099">
    <property type="entry name" value="PTS_EIIB_TYPE_2"/>
    <property type="match status" value="1"/>
</dbReference>
<dbReference type="Pfam" id="PF02302">
    <property type="entry name" value="PTS_IIB"/>
    <property type="match status" value="1"/>
</dbReference>
<feature type="signal peptide" evidence="7">
    <location>
        <begin position="1"/>
        <end position="21"/>
    </location>
</feature>
<evidence type="ECO:0000259" key="8">
    <source>
        <dbReference type="PROSITE" id="PS51099"/>
    </source>
</evidence>